<dbReference type="Gene3D" id="3.30.2130.10">
    <property type="entry name" value="VC0802-like"/>
    <property type="match status" value="1"/>
</dbReference>
<name>A0A235FA71_9BACL</name>
<accession>A0A235FA71</accession>
<feature type="domain" description="ACT" evidence="4">
    <location>
        <begin position="129"/>
        <end position="199"/>
    </location>
</feature>
<comment type="caution">
    <text evidence="5">The sequence shown here is derived from an EMBL/GenBank/DDBJ whole genome shotgun (WGS) entry which is preliminary data.</text>
</comment>
<dbReference type="PROSITE" id="PS51671">
    <property type="entry name" value="ACT"/>
    <property type="match status" value="1"/>
</dbReference>
<keyword evidence="1 2" id="KW-0129">CBS domain</keyword>
<evidence type="ECO:0000259" key="4">
    <source>
        <dbReference type="PROSITE" id="PS51671"/>
    </source>
</evidence>
<dbReference type="RefSeq" id="WP_094252367.1">
    <property type="nucleotide sequence ID" value="NZ_JBHLXL010000001.1"/>
</dbReference>
<dbReference type="SMART" id="SM00116">
    <property type="entry name" value="CBS"/>
    <property type="match status" value="2"/>
</dbReference>
<gene>
    <name evidence="5" type="ORF">CGZ90_10115</name>
</gene>
<sequence length="199" mass="22433">MLVKDIMAANVPVFKISVSVAAAKQEMMKQSSRYFAAEDNDRRWKGMVSDIDIKKAEESEDNFISDIMKTDMITAHPLDSAEELSGVFYQNNLEYIPIIEEDRIIGLVTEKEMLHTLVRLTGAHQPSSKLEIKVINKAGQLAEVAAIIKEHHINIQSVLVYPCQNDEEKVLVFRLATMNPLPVIQHLNDEGYTVLGPVR</sequence>
<evidence type="ECO:0008006" key="7">
    <source>
        <dbReference type="Google" id="ProtNLM"/>
    </source>
</evidence>
<dbReference type="PANTHER" id="PTHR43080">
    <property type="entry name" value="CBS DOMAIN-CONTAINING PROTEIN CBSX3, MITOCHONDRIAL"/>
    <property type="match status" value="1"/>
</dbReference>
<proteinExistence type="predicted"/>
<dbReference type="InterPro" id="IPR002912">
    <property type="entry name" value="ACT_dom"/>
</dbReference>
<reference evidence="5 6" key="1">
    <citation type="submission" date="2017-07" db="EMBL/GenBank/DDBJ databases">
        <title>Fictibacillus sp. nov. GDSW-R2A3 Genome sequencing and assembly.</title>
        <authorList>
            <person name="Mayilraj S."/>
        </authorList>
    </citation>
    <scope>NUCLEOTIDE SEQUENCE [LARGE SCALE GENOMIC DNA]</scope>
    <source>
        <strain evidence="5 6">GDSW-R2A3</strain>
    </source>
</reference>
<evidence type="ECO:0000313" key="6">
    <source>
        <dbReference type="Proteomes" id="UP000215059"/>
    </source>
</evidence>
<evidence type="ECO:0000256" key="2">
    <source>
        <dbReference type="PROSITE-ProRule" id="PRU00703"/>
    </source>
</evidence>
<evidence type="ECO:0000259" key="3">
    <source>
        <dbReference type="PROSITE" id="PS51371"/>
    </source>
</evidence>
<dbReference type="Proteomes" id="UP000215059">
    <property type="component" value="Unassembled WGS sequence"/>
</dbReference>
<dbReference type="AlphaFoldDB" id="A0A235FA71"/>
<dbReference type="InterPro" id="IPR045865">
    <property type="entry name" value="ACT-like_dom_sf"/>
</dbReference>
<dbReference type="Gene3D" id="3.10.580.10">
    <property type="entry name" value="CBS-domain"/>
    <property type="match status" value="1"/>
</dbReference>
<dbReference type="InterPro" id="IPR046342">
    <property type="entry name" value="CBS_dom_sf"/>
</dbReference>
<dbReference type="OrthoDB" id="9781631at2"/>
<evidence type="ECO:0000313" key="5">
    <source>
        <dbReference type="EMBL" id="OYD58226.1"/>
    </source>
</evidence>
<organism evidence="5 6">
    <name type="scientific">Fictibacillus aquaticus</name>
    <dbReference type="NCBI Taxonomy" id="2021314"/>
    <lineage>
        <taxon>Bacteria</taxon>
        <taxon>Bacillati</taxon>
        <taxon>Bacillota</taxon>
        <taxon>Bacilli</taxon>
        <taxon>Bacillales</taxon>
        <taxon>Fictibacillaceae</taxon>
        <taxon>Fictibacillus</taxon>
    </lineage>
</organism>
<dbReference type="CDD" id="cd04883">
    <property type="entry name" value="ACT_AcuB"/>
    <property type="match status" value="1"/>
</dbReference>
<feature type="domain" description="CBS" evidence="3">
    <location>
        <begin position="68"/>
        <end position="127"/>
    </location>
</feature>
<dbReference type="SUPFAM" id="SSF54631">
    <property type="entry name" value="CBS-domain pair"/>
    <property type="match status" value="1"/>
</dbReference>
<dbReference type="PANTHER" id="PTHR43080:SF2">
    <property type="entry name" value="CBS DOMAIN-CONTAINING PROTEIN"/>
    <property type="match status" value="1"/>
</dbReference>
<dbReference type="InterPro" id="IPR000644">
    <property type="entry name" value="CBS_dom"/>
</dbReference>
<evidence type="ECO:0000256" key="1">
    <source>
        <dbReference type="ARBA" id="ARBA00023122"/>
    </source>
</evidence>
<dbReference type="EMBL" id="NOII01000002">
    <property type="protein sequence ID" value="OYD58226.1"/>
    <property type="molecule type" value="Genomic_DNA"/>
</dbReference>
<dbReference type="SUPFAM" id="SSF55021">
    <property type="entry name" value="ACT-like"/>
    <property type="match status" value="1"/>
</dbReference>
<dbReference type="Pfam" id="PF00571">
    <property type="entry name" value="CBS"/>
    <property type="match status" value="1"/>
</dbReference>
<keyword evidence="6" id="KW-1185">Reference proteome</keyword>
<dbReference type="PROSITE" id="PS51371">
    <property type="entry name" value="CBS"/>
    <property type="match status" value="1"/>
</dbReference>
<protein>
    <recommendedName>
        <fullName evidence="7">Acetoin utilization protein AcuB</fullName>
    </recommendedName>
</protein>
<dbReference type="InterPro" id="IPR051257">
    <property type="entry name" value="Diverse_CBS-Domain"/>
</dbReference>